<reference evidence="1" key="1">
    <citation type="submission" date="2018-02" db="EMBL/GenBank/DDBJ databases">
        <title>The genomes of Aspergillus section Nigri reveals drivers in fungal speciation.</title>
        <authorList>
            <consortium name="DOE Joint Genome Institute"/>
            <person name="Vesth T.C."/>
            <person name="Nybo J."/>
            <person name="Theobald S."/>
            <person name="Brandl J."/>
            <person name="Frisvad J.C."/>
            <person name="Nielsen K.F."/>
            <person name="Lyhne E.K."/>
            <person name="Kogle M.E."/>
            <person name="Kuo A."/>
            <person name="Riley R."/>
            <person name="Clum A."/>
            <person name="Nolan M."/>
            <person name="Lipzen A."/>
            <person name="Salamov A."/>
            <person name="Henrissat B."/>
            <person name="Wiebenga A."/>
            <person name="De vries R.P."/>
            <person name="Grigoriev I.V."/>
            <person name="Mortensen U.H."/>
            <person name="Andersen M.R."/>
            <person name="Baker S.E."/>
        </authorList>
    </citation>
    <scope>NUCLEOTIDE SEQUENCE</scope>
    <source>
        <strain evidence="1">CBS 621.78</strain>
    </source>
</reference>
<proteinExistence type="predicted"/>
<protein>
    <submittedName>
        <fullName evidence="1">Uncharacterized protein</fullName>
    </submittedName>
</protein>
<evidence type="ECO:0000313" key="2">
    <source>
        <dbReference type="Proteomes" id="UP000249057"/>
    </source>
</evidence>
<organism evidence="1 2">
    <name type="scientific">Aspergillus brunneoviolaceus CBS 621.78</name>
    <dbReference type="NCBI Taxonomy" id="1450534"/>
    <lineage>
        <taxon>Eukaryota</taxon>
        <taxon>Fungi</taxon>
        <taxon>Dikarya</taxon>
        <taxon>Ascomycota</taxon>
        <taxon>Pezizomycotina</taxon>
        <taxon>Eurotiomycetes</taxon>
        <taxon>Eurotiomycetidae</taxon>
        <taxon>Eurotiales</taxon>
        <taxon>Aspergillaceae</taxon>
        <taxon>Aspergillus</taxon>
        <taxon>Aspergillus subgen. Circumdati</taxon>
    </lineage>
</organism>
<dbReference type="Proteomes" id="UP000249057">
    <property type="component" value="Unassembled WGS sequence"/>
</dbReference>
<name>A0ACD1G1A9_9EURO</name>
<evidence type="ECO:0000313" key="1">
    <source>
        <dbReference type="EMBL" id="RAH43034.1"/>
    </source>
</evidence>
<sequence>MKILCLHGYGTNPDVLQHQLSALRRDADPSWEFVFLSGEIECSPAPGIGDTFPGPYYCWTRTFDTESVDAAHALIEEAIEENGPFDGVLGFSQGAAVMASFMLEYATTHPEEPGPFRFAIFCSPTIPCAADSAYNQAVYGSLSSEDQQRLRSGQEIQLAQLPEPARSVSEAMLEVIHSTQSITGDSASYFFDRAPHLVPSALHPNALQTRLAIPSLHLHGRNDLPGMGNFAALMRSFFDPSNTKMLEHSAGHDLPRSGMDAKKFLSGMEWVIAQSQLPSL</sequence>
<accession>A0ACD1G1A9</accession>
<gene>
    <name evidence="1" type="ORF">BO95DRAFT_369429</name>
</gene>
<keyword evidence="2" id="KW-1185">Reference proteome</keyword>
<dbReference type="EMBL" id="KZ825366">
    <property type="protein sequence ID" value="RAH43034.1"/>
    <property type="molecule type" value="Genomic_DNA"/>
</dbReference>